<dbReference type="InterPro" id="IPR004859">
    <property type="entry name" value="Xrn1_N"/>
</dbReference>
<keyword evidence="3" id="KW-0269">Exonuclease</keyword>
<evidence type="ECO:0000259" key="6">
    <source>
        <dbReference type="Pfam" id="PF17846"/>
    </source>
</evidence>
<dbReference type="PANTHER" id="PTHR12341">
    <property type="entry name" value="5'-&gt;3' EXORIBONUCLEASE"/>
    <property type="match status" value="1"/>
</dbReference>
<reference evidence="7" key="1">
    <citation type="journal article" date="2011" name="Plant Physiol.">
        <title>Comprehensive sequence analysis of 24,783 barley full-length cDNAs derived from 12 clone libraries.</title>
        <authorList>
            <person name="Matsumoto T."/>
            <person name="Tanaka T."/>
            <person name="Sakai H."/>
            <person name="Amano N."/>
            <person name="Kanamori H."/>
            <person name="Kurita K."/>
            <person name="Kikuta A."/>
            <person name="Kamiya K."/>
            <person name="Yamamoto M."/>
            <person name="Ikawa H."/>
            <person name="Fujii N."/>
            <person name="Hori K."/>
            <person name="Itoh T."/>
            <person name="Sato K."/>
        </authorList>
    </citation>
    <scope>NUCLEOTIDE SEQUENCE</scope>
    <source>
        <tissue evidence="7">Shoot and root</tissue>
    </source>
</reference>
<feature type="non-terminal residue" evidence="7">
    <location>
        <position position="1"/>
    </location>
</feature>
<feature type="region of interest" description="Disordered" evidence="4">
    <location>
        <begin position="28"/>
        <end position="62"/>
    </location>
</feature>
<dbReference type="InterPro" id="IPR041412">
    <property type="entry name" value="Xrn1_helical"/>
</dbReference>
<organism evidence="7">
    <name type="scientific">Hordeum vulgare subsp. vulgare</name>
    <name type="common">Domesticated barley</name>
    <dbReference type="NCBI Taxonomy" id="112509"/>
    <lineage>
        <taxon>Eukaryota</taxon>
        <taxon>Viridiplantae</taxon>
        <taxon>Streptophyta</taxon>
        <taxon>Embryophyta</taxon>
        <taxon>Tracheophyta</taxon>
        <taxon>Spermatophyta</taxon>
        <taxon>Magnoliopsida</taxon>
        <taxon>Liliopsida</taxon>
        <taxon>Poales</taxon>
        <taxon>Poaceae</taxon>
        <taxon>BOP clade</taxon>
        <taxon>Pooideae</taxon>
        <taxon>Triticodae</taxon>
        <taxon>Triticeae</taxon>
        <taxon>Hordeinae</taxon>
        <taxon>Hordeum</taxon>
    </lineage>
</organism>
<feature type="compositionally biased region" description="Low complexity" evidence="4">
    <location>
        <begin position="885"/>
        <end position="895"/>
    </location>
</feature>
<keyword evidence="1" id="KW-0540">Nuclease</keyword>
<feature type="compositionally biased region" description="Acidic residues" evidence="4">
    <location>
        <begin position="39"/>
        <end position="62"/>
    </location>
</feature>
<evidence type="ECO:0000256" key="4">
    <source>
        <dbReference type="SAM" id="MobiDB-lite"/>
    </source>
</evidence>
<proteinExistence type="evidence at transcript level"/>
<dbReference type="Pfam" id="PF17846">
    <property type="entry name" value="XRN_M"/>
    <property type="match status" value="1"/>
</dbReference>
<dbReference type="Gene3D" id="1.25.40.1050">
    <property type="match status" value="1"/>
</dbReference>
<feature type="domain" description="Xrn1 N-terminal" evidence="5">
    <location>
        <begin position="17"/>
        <end position="264"/>
    </location>
</feature>
<dbReference type="PANTHER" id="PTHR12341:SF54">
    <property type="entry name" value="5'-3' EXORIBONUCLEASE"/>
    <property type="match status" value="1"/>
</dbReference>
<feature type="domain" description="Xrn1 helical" evidence="6">
    <location>
        <begin position="299"/>
        <end position="743"/>
    </location>
</feature>
<dbReference type="EMBL" id="AK371187">
    <property type="protein sequence ID" value="BAK02385.1"/>
    <property type="molecule type" value="mRNA"/>
</dbReference>
<evidence type="ECO:0000256" key="1">
    <source>
        <dbReference type="ARBA" id="ARBA00022722"/>
    </source>
</evidence>
<evidence type="ECO:0000313" key="7">
    <source>
        <dbReference type="EMBL" id="BAK02385.1"/>
    </source>
</evidence>
<protein>
    <submittedName>
        <fullName evidence="7">Predicted protein</fullName>
    </submittedName>
</protein>
<dbReference type="CDD" id="cd18673">
    <property type="entry name" value="PIN_XRN1-2-like"/>
    <property type="match status" value="1"/>
</dbReference>
<evidence type="ECO:0000259" key="5">
    <source>
        <dbReference type="Pfam" id="PF03159"/>
    </source>
</evidence>
<dbReference type="Pfam" id="PF03159">
    <property type="entry name" value="XRN_N"/>
    <property type="match status" value="1"/>
</dbReference>
<dbReference type="GO" id="GO:0004527">
    <property type="term" value="F:exonuclease activity"/>
    <property type="evidence" value="ECO:0007669"/>
    <property type="project" value="UniProtKB-KW"/>
</dbReference>
<evidence type="ECO:0000256" key="2">
    <source>
        <dbReference type="ARBA" id="ARBA00022801"/>
    </source>
</evidence>
<feature type="region of interest" description="Disordered" evidence="4">
    <location>
        <begin position="847"/>
        <end position="895"/>
    </location>
</feature>
<sequence length="895" mass="102471">SKIPRLSTDLLRRAPPSWLVGKYPNILSPVIDAFPPSLSEEDDEEEEEEEAEGEEEEEEEEEDIIYDNLYLDMNEIIHKCFGRKNGQVYLRFFDHMDRLFRLVKPRRLLYLAVDGVAPMAKTNKLRQGYFKSTKQGTDAEAEAVLLTEIFRVQGKEVLPRDTYEFEDRTVKMPGTEFMETISVVLEWFIRERLNTDPEWKDIKVILSDANVPGEGEHKIMSFIRAQRSRENYDPNTRHCLYGHDADLIMLALASHEVHISILREVNPNGRIPARLYQFVNIWVLREYLELEMKTPGCKQDTERLIDDFICICCLMGNDFIPRIPSLEIHEFAVDLLIETYKTAFNRMGGYIVNTNKIKDKHGVYLEVSRLEKFFHELSLCEEKILLKRYELQEKLLCKIQREAAGNEESSDGSDLISKSFVTQRSTSTCSSNEYNVRKNTRELWRAVNDICCSKDDLFKNRACKQDHIGPGWKFRFYREKFGAQTSNEVGRLQTEMVQKYLEGLCWMLQCYFSEVPSWTWCYPFYYAPFASDFNCLPQFNISFTMDKPLRPFDQLMAVLPPEVHVLSSALPKCYSTLIGCEESTIQMFYPSEFEIDTYGKRFLSQGVAKLPFIDNKLLLSATKMVEKDLTYDEMRRNNVRQERIFLRNSHSLTNNEAFVALFNGYPQKKLLIDTSEIGGWFSPDEECESLASRIDKEQWFYMLISEPDMTVSATFFNPEAVKPISRLLDNVMVPDKTVTEADIRKRPMWHTYPGGPRPRTPPVLTHKTKPETLWRASSPATPREEHKLAGEGWLGRGRGSGPAAAATAETRQIGPAAATAETRQIGPSGYGRGFHCVDMAQSRGSRFDGSDEWAGGGRGGGAVQRQETAARPVGLWARGGGRCGSGSPRARSTST</sequence>
<evidence type="ECO:0000256" key="3">
    <source>
        <dbReference type="ARBA" id="ARBA00022839"/>
    </source>
</evidence>
<keyword evidence="2" id="KW-0378">Hydrolase</keyword>
<accession>F2E4W3</accession>
<dbReference type="AlphaFoldDB" id="F2E4W3"/>
<dbReference type="InterPro" id="IPR027073">
    <property type="entry name" value="5_3_exoribonuclease"/>
</dbReference>
<name>F2E4W3_HORVV</name>
<dbReference type="Gene3D" id="3.40.50.12390">
    <property type="match status" value="2"/>
</dbReference>
<dbReference type="GO" id="GO:0003676">
    <property type="term" value="F:nucleic acid binding"/>
    <property type="evidence" value="ECO:0007669"/>
    <property type="project" value="InterPro"/>
</dbReference>